<sequence length="183" mass="20175">MFKKISIITIILIANISFLFAQKGVYVISPAVGTHKDNALKESYVSTLSALFINGGYVDENDSLLGAIKDAAIDAGIDALIKSPDKNSQIAGKVLKARGERFIVMVAVDDITEETCNKLGLKYDIVSKFADGVVTVTIFDKNNLTSLPYVNFKSVKLQNYEKVSKDLFKSAKKYLDKQIKQKK</sequence>
<evidence type="ECO:0000313" key="2">
    <source>
        <dbReference type="Proteomes" id="UP000324574"/>
    </source>
</evidence>
<organism evidence="1 2">
    <name type="scientific">Brachyspira aalborgi</name>
    <dbReference type="NCBI Taxonomy" id="29522"/>
    <lineage>
        <taxon>Bacteria</taxon>
        <taxon>Pseudomonadati</taxon>
        <taxon>Spirochaetota</taxon>
        <taxon>Spirochaetia</taxon>
        <taxon>Brachyspirales</taxon>
        <taxon>Brachyspiraceae</taxon>
        <taxon>Brachyspira</taxon>
    </lineage>
</organism>
<reference evidence="1 2" key="1">
    <citation type="journal article" date="1992" name="Lakartidningen">
        <title>[Penicillin V and not amoxicillin is the first choice preparation in acute otitis].</title>
        <authorList>
            <person name="Kamme C."/>
            <person name="Lundgren K."/>
            <person name="Prellner K."/>
        </authorList>
    </citation>
    <scope>NUCLEOTIDE SEQUENCE [LARGE SCALE GENOMIC DNA]</scope>
    <source>
        <strain evidence="1 2">PC3714II</strain>
    </source>
</reference>
<evidence type="ECO:0000313" key="1">
    <source>
        <dbReference type="EMBL" id="TXJ45865.1"/>
    </source>
</evidence>
<comment type="caution">
    <text evidence="1">The sequence shown here is derived from an EMBL/GenBank/DDBJ whole genome shotgun (WGS) entry which is preliminary data.</text>
</comment>
<dbReference type="Proteomes" id="UP000324574">
    <property type="component" value="Unassembled WGS sequence"/>
</dbReference>
<gene>
    <name evidence="1" type="ORF">EPJ70_05665</name>
</gene>
<name>A0A5C8F6G2_9SPIR</name>
<dbReference type="RefSeq" id="WP_147526456.1">
    <property type="nucleotide sequence ID" value="NZ_SAYG01000006.1"/>
</dbReference>
<accession>A0A5C8F6G2</accession>
<dbReference type="AlphaFoldDB" id="A0A5C8F6G2"/>
<dbReference type="EMBL" id="SAYG01000006">
    <property type="protein sequence ID" value="TXJ45865.1"/>
    <property type="molecule type" value="Genomic_DNA"/>
</dbReference>
<proteinExistence type="predicted"/>
<protein>
    <submittedName>
        <fullName evidence="1">Uncharacterized protein</fullName>
    </submittedName>
</protein>